<organism evidence="2 3">
    <name type="scientific">Lacrimispora algidixylanolytica</name>
    <dbReference type="NCBI Taxonomy" id="94868"/>
    <lineage>
        <taxon>Bacteria</taxon>
        <taxon>Bacillati</taxon>
        <taxon>Bacillota</taxon>
        <taxon>Clostridia</taxon>
        <taxon>Lachnospirales</taxon>
        <taxon>Lachnospiraceae</taxon>
        <taxon>Lacrimispora</taxon>
    </lineage>
</organism>
<comment type="caution">
    <text evidence="2">The sequence shown here is derived from an EMBL/GenBank/DDBJ whole genome shotgun (WGS) entry which is preliminary data.</text>
</comment>
<sequence length="509" mass="58834">MFVCPLVSWASESKQIEKGDILIIYSDGSDESTLKLVNDMVEVLTYQSFKVSYGTASECMEYMNEFSYIICYDLTMYPKEFTSILKKIEENAGHLFFVGNQLLKDYLDHTQRSEAYEQINRTTGKIRYTFDGSTDWTGIVKEDYYLFLKAISYQNGSLSVSEKNNYLCAKEGPLTHLPVTDLSNPLVKAIFIKEVAQWKWPFNGSPNIFPQYIVIDKVYPYEDPQKLMEVVTILVKGKTPFVISVMPMYVNGNYPAMTRFCEILRYAQANGGSIIINAPIDQMNPFDKDVMLDYLAQALEIYNKQGVYPLALEVPGNWLFSEDTIEVMRHFKTIFTSGEDGYLKQSGRNTNEVYKDGHQWIGSSTALDDFGTSYVSAYSTAVPISLNADKAEIMKRVNACRSSFIPLKSLWDMDHSYWMEKDLMTYQNQSLVLNGKKKDLNFIPSVYTEKFNYQRNVLQRFSKDLTTQNRMLIYMVGITSLVFLFFIFVARYNNRRNYFFGHKEDDHIK</sequence>
<dbReference type="EMBL" id="MCIA01000031">
    <property type="protein sequence ID" value="RKD30200.1"/>
    <property type="molecule type" value="Genomic_DNA"/>
</dbReference>
<dbReference type="AlphaFoldDB" id="A0A419SY62"/>
<reference evidence="2 3" key="1">
    <citation type="submission" date="2016-08" db="EMBL/GenBank/DDBJ databases">
        <title>A new outlook on sporulation: Clostridium algidixylanolyticum.</title>
        <authorList>
            <person name="Poppleton D.I."/>
            <person name="Gribaldo S."/>
        </authorList>
    </citation>
    <scope>NUCLEOTIDE SEQUENCE [LARGE SCALE GENOMIC DNA]</scope>
    <source>
        <strain evidence="2 3">SPL73</strain>
    </source>
</reference>
<dbReference type="Proteomes" id="UP000284277">
    <property type="component" value="Unassembled WGS sequence"/>
</dbReference>
<keyword evidence="1" id="KW-0472">Membrane</keyword>
<gene>
    <name evidence="2" type="ORF">BET01_06295</name>
</gene>
<keyword evidence="3" id="KW-1185">Reference proteome</keyword>
<protein>
    <recommendedName>
        <fullName evidence="4">DUF2334 domain-containing protein</fullName>
    </recommendedName>
</protein>
<evidence type="ECO:0008006" key="4">
    <source>
        <dbReference type="Google" id="ProtNLM"/>
    </source>
</evidence>
<evidence type="ECO:0000313" key="2">
    <source>
        <dbReference type="EMBL" id="RKD30200.1"/>
    </source>
</evidence>
<feature type="transmembrane region" description="Helical" evidence="1">
    <location>
        <begin position="471"/>
        <end position="490"/>
    </location>
</feature>
<name>A0A419SY62_9FIRM</name>
<keyword evidence="1" id="KW-0812">Transmembrane</keyword>
<dbReference type="Pfam" id="PF10096">
    <property type="entry name" value="DUF2334"/>
    <property type="match status" value="1"/>
</dbReference>
<keyword evidence="1" id="KW-1133">Transmembrane helix</keyword>
<evidence type="ECO:0000256" key="1">
    <source>
        <dbReference type="SAM" id="Phobius"/>
    </source>
</evidence>
<evidence type="ECO:0000313" key="3">
    <source>
        <dbReference type="Proteomes" id="UP000284277"/>
    </source>
</evidence>
<proteinExistence type="predicted"/>
<dbReference type="InterPro" id="IPR018763">
    <property type="entry name" value="DUF2334"/>
</dbReference>
<accession>A0A419SY62</accession>